<reference evidence="2 3" key="1">
    <citation type="submission" date="2015-08" db="EMBL/GenBank/DDBJ databases">
        <title>Ancestral chromatin configuration constrains chromatin evolution on differentiating sex chromosomes in Drosophila.</title>
        <authorList>
            <person name="Zhou Q."/>
            <person name="Bachtrog D."/>
        </authorList>
    </citation>
    <scope>NUCLEOTIDE SEQUENCE [LARGE SCALE GENOMIC DNA]</scope>
    <source>
        <tissue evidence="2">Whole larvae</tissue>
    </source>
</reference>
<name>A0A0M4EPK9_DROBS</name>
<evidence type="ECO:0000256" key="1">
    <source>
        <dbReference type="SAM" id="MobiDB-lite"/>
    </source>
</evidence>
<proteinExistence type="predicted"/>
<gene>
    <name evidence="2" type="ORF">Dbus_chr3Lg1233</name>
</gene>
<keyword evidence="3" id="KW-1185">Reference proteome</keyword>
<organism evidence="2 3">
    <name type="scientific">Drosophila busckii</name>
    <name type="common">Fruit fly</name>
    <dbReference type="NCBI Taxonomy" id="30019"/>
    <lineage>
        <taxon>Eukaryota</taxon>
        <taxon>Metazoa</taxon>
        <taxon>Ecdysozoa</taxon>
        <taxon>Arthropoda</taxon>
        <taxon>Hexapoda</taxon>
        <taxon>Insecta</taxon>
        <taxon>Pterygota</taxon>
        <taxon>Neoptera</taxon>
        <taxon>Endopterygota</taxon>
        <taxon>Diptera</taxon>
        <taxon>Brachycera</taxon>
        <taxon>Muscomorpha</taxon>
        <taxon>Ephydroidea</taxon>
        <taxon>Drosophilidae</taxon>
        <taxon>Drosophila</taxon>
    </lineage>
</organism>
<evidence type="ECO:0000313" key="3">
    <source>
        <dbReference type="Proteomes" id="UP000494163"/>
    </source>
</evidence>
<dbReference type="OMA" id="TIKCASA"/>
<accession>A0A0M4EPK9</accession>
<dbReference type="AlphaFoldDB" id="A0A0M4EPK9"/>
<feature type="region of interest" description="Disordered" evidence="1">
    <location>
        <begin position="1"/>
        <end position="60"/>
    </location>
</feature>
<dbReference type="STRING" id="30019.A0A0M4EPK9"/>
<feature type="compositionally biased region" description="Acidic residues" evidence="1">
    <location>
        <begin position="43"/>
        <end position="60"/>
    </location>
</feature>
<protein>
    <submittedName>
        <fullName evidence="2">CG13405</fullName>
    </submittedName>
</protein>
<dbReference type="EMBL" id="CP012525">
    <property type="protein sequence ID" value="ALC44067.1"/>
    <property type="molecule type" value="Genomic_DNA"/>
</dbReference>
<dbReference type="Proteomes" id="UP000494163">
    <property type="component" value="Chromosome 3L"/>
</dbReference>
<sequence>MADEENAEAVTAAVEEQPENAADGIMSPLKLMDDAASEATVGVEDEDDEDEEESDADSESDLFELLHSDSEDNEEQMQQYREYLDLTKQIDCQNAIIKDLKSQMRDLLHLPCQTRSDKLKCKQLNICLQQESLKLKTMMNRAIQLQNFGSQRWYAELELETTGLEEQLMKGNRFQGCSGLSRDAANFDCNVEDSDDECCR</sequence>
<dbReference type="OrthoDB" id="7867639at2759"/>
<evidence type="ECO:0000313" key="2">
    <source>
        <dbReference type="EMBL" id="ALC44067.1"/>
    </source>
</evidence>